<accession>A0AA35PTW2</accession>
<dbReference type="AlphaFoldDB" id="A0AA35PTW2"/>
<name>A0AA35PTW2_9SAUR</name>
<evidence type="ECO:0008006" key="4">
    <source>
        <dbReference type="Google" id="ProtNLM"/>
    </source>
</evidence>
<sequence length="115" mass="12547">MCFLWLVAGRILLGVVATSWQKLKSEPEVTKCSQAQASSKFVATHLRWRDLEYTVVFPTWCSLAGLACHSCHPQAAVLWSCSHCTAVMAGADGNCSPEQLAELGKVDLTCPCLYL</sequence>
<feature type="signal peptide" evidence="1">
    <location>
        <begin position="1"/>
        <end position="17"/>
    </location>
</feature>
<feature type="chain" id="PRO_5041391847" description="Secreted protein" evidence="1">
    <location>
        <begin position="18"/>
        <end position="115"/>
    </location>
</feature>
<proteinExistence type="predicted"/>
<organism evidence="2 3">
    <name type="scientific">Podarcis lilfordi</name>
    <name type="common">Lilford's wall lizard</name>
    <dbReference type="NCBI Taxonomy" id="74358"/>
    <lineage>
        <taxon>Eukaryota</taxon>
        <taxon>Metazoa</taxon>
        <taxon>Chordata</taxon>
        <taxon>Craniata</taxon>
        <taxon>Vertebrata</taxon>
        <taxon>Euteleostomi</taxon>
        <taxon>Lepidosauria</taxon>
        <taxon>Squamata</taxon>
        <taxon>Bifurcata</taxon>
        <taxon>Unidentata</taxon>
        <taxon>Episquamata</taxon>
        <taxon>Laterata</taxon>
        <taxon>Lacertibaenia</taxon>
        <taxon>Lacertidae</taxon>
        <taxon>Podarcis</taxon>
    </lineage>
</organism>
<keyword evidence="3" id="KW-1185">Reference proteome</keyword>
<protein>
    <recommendedName>
        <fullName evidence="4">Secreted protein</fullName>
    </recommendedName>
</protein>
<evidence type="ECO:0000256" key="1">
    <source>
        <dbReference type="SAM" id="SignalP"/>
    </source>
</evidence>
<reference evidence="2" key="1">
    <citation type="submission" date="2022-12" db="EMBL/GenBank/DDBJ databases">
        <authorList>
            <person name="Alioto T."/>
            <person name="Alioto T."/>
            <person name="Gomez Garrido J."/>
        </authorList>
    </citation>
    <scope>NUCLEOTIDE SEQUENCE</scope>
</reference>
<evidence type="ECO:0000313" key="3">
    <source>
        <dbReference type="Proteomes" id="UP001178461"/>
    </source>
</evidence>
<dbReference type="Proteomes" id="UP001178461">
    <property type="component" value="Chromosome 16"/>
</dbReference>
<keyword evidence="1" id="KW-0732">Signal</keyword>
<dbReference type="EMBL" id="OX395143">
    <property type="protein sequence ID" value="CAI5797768.1"/>
    <property type="molecule type" value="Genomic_DNA"/>
</dbReference>
<evidence type="ECO:0000313" key="2">
    <source>
        <dbReference type="EMBL" id="CAI5797768.1"/>
    </source>
</evidence>
<gene>
    <name evidence="2" type="ORF">PODLI_1B004033</name>
</gene>